<dbReference type="AlphaFoldDB" id="A0A9N9N2Q2"/>
<dbReference type="Proteomes" id="UP000789831">
    <property type="component" value="Unassembled WGS sequence"/>
</dbReference>
<sequence>HQDVFPEYSVLQQSDVSESDYGGYVIHPSLKSMLFSLEKSLHYHIGEIILSSVKSCRERRKCITSFEQKADGVFLVRLKKSTVEVGHLEMSGGYGHKYLPRSTWDGFCKLPIGNAYMLEEVGERFRGASCETFSRISAFSLHTY</sequence>
<feature type="non-terminal residue" evidence="1">
    <location>
        <position position="1"/>
    </location>
</feature>
<comment type="caution">
    <text evidence="1">The sequence shown here is derived from an EMBL/GenBank/DDBJ whole genome shotgun (WGS) entry which is preliminary data.</text>
</comment>
<keyword evidence="2" id="KW-1185">Reference proteome</keyword>
<proteinExistence type="predicted"/>
<evidence type="ECO:0000313" key="1">
    <source>
        <dbReference type="EMBL" id="CAG8697756.1"/>
    </source>
</evidence>
<reference evidence="1" key="1">
    <citation type="submission" date="2021-06" db="EMBL/GenBank/DDBJ databases">
        <authorList>
            <person name="Kallberg Y."/>
            <person name="Tangrot J."/>
            <person name="Rosling A."/>
        </authorList>
    </citation>
    <scope>NUCLEOTIDE SEQUENCE</scope>
    <source>
        <strain evidence="1">MT106</strain>
    </source>
</reference>
<name>A0A9N9N2Q2_9GLOM</name>
<protein>
    <submittedName>
        <fullName evidence="1">1269_t:CDS:1</fullName>
    </submittedName>
</protein>
<evidence type="ECO:0000313" key="2">
    <source>
        <dbReference type="Proteomes" id="UP000789831"/>
    </source>
</evidence>
<dbReference type="EMBL" id="CAJVPL010017109">
    <property type="protein sequence ID" value="CAG8697756.1"/>
    <property type="molecule type" value="Genomic_DNA"/>
</dbReference>
<organism evidence="1 2">
    <name type="scientific">Ambispora gerdemannii</name>
    <dbReference type="NCBI Taxonomy" id="144530"/>
    <lineage>
        <taxon>Eukaryota</taxon>
        <taxon>Fungi</taxon>
        <taxon>Fungi incertae sedis</taxon>
        <taxon>Mucoromycota</taxon>
        <taxon>Glomeromycotina</taxon>
        <taxon>Glomeromycetes</taxon>
        <taxon>Archaeosporales</taxon>
        <taxon>Ambisporaceae</taxon>
        <taxon>Ambispora</taxon>
    </lineage>
</organism>
<dbReference type="OrthoDB" id="2405954at2759"/>
<feature type="non-terminal residue" evidence="1">
    <location>
        <position position="144"/>
    </location>
</feature>
<accession>A0A9N9N2Q2</accession>
<gene>
    <name evidence="1" type="ORF">AGERDE_LOCUS13352</name>
</gene>